<proteinExistence type="predicted"/>
<evidence type="ECO:0000313" key="2">
    <source>
        <dbReference type="Proteomes" id="UP000723463"/>
    </source>
</evidence>
<dbReference type="AlphaFoldDB" id="A0A9P6F9M8"/>
<sequence>MDSLSHLPIECLQHVLQNLLDSGSLSILARLLTMNKHIASVTLPYLYRNPYHLILNGEKPSKQKDNAGELLTRTLLGCLPLATLPKALVLALTTDHRYPPPPITVSPLDYLAHVRHLNIDSSASLTMGCSLSILDIPPEQLAYIRTEEFKNRYQSNPFSARYIDRSHFGTKRQIFQQFFHVVLHQEAVWCLAHPILEQLQSFTIPFMSTIKQYHEVVDRFRSLVTIRFAMSEKYDVPYSNLLPPEKGSRDYIVNQDMVRFVQAHALVCRGRLRSVVCLEISRWGSINMEYADGIRRDIFQLLPPLSKPTRLTMDNWVQFSAHPESTDLTRVREFVSEGMPGSWGDIMFNDRSPLQHCRALERLDVDNIHARTFKWAVQEKRDLDGTDRRIAIESSHGHRGILMLEETAPPLHQTHGLVPLKVVKIRSLVAPGADDINDIFFAFSRSLMDVSINTCIPISLNPPKSIQLGQGWIYLPILTRLSLNLGSNRLVVDSEALSRCPNLTLLRLRDLTLEYSCQDIVPCPPAKLDQLDFLHLSGWPALTFDPATLSSATRLTYLSIQVRPWCHEYLDQAPSFIPPVVELDRSYGFQSESASTTDDWMLEMVRPLWTWDWYFPLLTSLSLSSEFAFLFEFKMLSGCPALRTMTLDMRSSTSEEHIRWIADEDLWITTDDNANVKGLSDQPSTTSSQPTTEFFCAPALTQLELNGEWVIENDIMPDFLTDMFPRVTDVYLNGWTSTTTVESLFELVRAMPSRYDETVSLHISDFSQDDMDRLGIVDYDEDEDDRRDALAINISNYDNSVHYLLLKDLPE</sequence>
<dbReference type="EMBL" id="JAAAXW010000059">
    <property type="protein sequence ID" value="KAF9546198.1"/>
    <property type="molecule type" value="Genomic_DNA"/>
</dbReference>
<dbReference type="SUPFAM" id="SSF52058">
    <property type="entry name" value="L domain-like"/>
    <property type="match status" value="1"/>
</dbReference>
<reference evidence="1" key="1">
    <citation type="journal article" date="2020" name="Fungal Divers.">
        <title>Resolving the Mortierellaceae phylogeny through synthesis of multi-gene phylogenetics and phylogenomics.</title>
        <authorList>
            <person name="Vandepol N."/>
            <person name="Liber J."/>
            <person name="Desiro A."/>
            <person name="Na H."/>
            <person name="Kennedy M."/>
            <person name="Barry K."/>
            <person name="Grigoriev I.V."/>
            <person name="Miller A.N."/>
            <person name="O'Donnell K."/>
            <person name="Stajich J.E."/>
            <person name="Bonito G."/>
        </authorList>
    </citation>
    <scope>NUCLEOTIDE SEQUENCE</scope>
    <source>
        <strain evidence="1">NRRL 2591</strain>
    </source>
</reference>
<name>A0A9P6F9M8_9FUNG</name>
<keyword evidence="2" id="KW-1185">Reference proteome</keyword>
<accession>A0A9P6F9M8</accession>
<protein>
    <recommendedName>
        <fullName evidence="3">F-box domain-containing protein</fullName>
    </recommendedName>
</protein>
<dbReference type="InterPro" id="IPR032675">
    <property type="entry name" value="LRR_dom_sf"/>
</dbReference>
<dbReference type="Gene3D" id="3.80.10.10">
    <property type="entry name" value="Ribonuclease Inhibitor"/>
    <property type="match status" value="1"/>
</dbReference>
<dbReference type="Proteomes" id="UP000723463">
    <property type="component" value="Unassembled WGS sequence"/>
</dbReference>
<evidence type="ECO:0000313" key="1">
    <source>
        <dbReference type="EMBL" id="KAF9546198.1"/>
    </source>
</evidence>
<evidence type="ECO:0008006" key="3">
    <source>
        <dbReference type="Google" id="ProtNLM"/>
    </source>
</evidence>
<organism evidence="1 2">
    <name type="scientific">Mortierella hygrophila</name>
    <dbReference type="NCBI Taxonomy" id="979708"/>
    <lineage>
        <taxon>Eukaryota</taxon>
        <taxon>Fungi</taxon>
        <taxon>Fungi incertae sedis</taxon>
        <taxon>Mucoromycota</taxon>
        <taxon>Mortierellomycotina</taxon>
        <taxon>Mortierellomycetes</taxon>
        <taxon>Mortierellales</taxon>
        <taxon>Mortierellaceae</taxon>
        <taxon>Mortierella</taxon>
    </lineage>
</organism>
<comment type="caution">
    <text evidence="1">The sequence shown here is derived from an EMBL/GenBank/DDBJ whole genome shotgun (WGS) entry which is preliminary data.</text>
</comment>
<gene>
    <name evidence="1" type="ORF">EC957_009936</name>
</gene>